<dbReference type="EMBL" id="UGSJ01000001">
    <property type="protein sequence ID" value="SUA89643.1"/>
    <property type="molecule type" value="Genomic_DNA"/>
</dbReference>
<name>A0AAJ4ZA47_PANPU</name>
<dbReference type="Pfam" id="PF14016">
    <property type="entry name" value="DUF4232"/>
    <property type="match status" value="1"/>
</dbReference>
<reference evidence="4 6" key="3">
    <citation type="submission" date="2018-06" db="EMBL/GenBank/DDBJ databases">
        <authorList>
            <consortium name="Pathogen Informatics"/>
            <person name="Doyle S."/>
        </authorList>
    </citation>
    <scope>NUCLEOTIDE SEQUENCE [LARGE SCALE GENOMIC DNA]</scope>
    <source>
        <strain evidence="4 6">NCTC13159</strain>
    </source>
</reference>
<evidence type="ECO:0000313" key="5">
    <source>
        <dbReference type="Proteomes" id="UP000035086"/>
    </source>
</evidence>
<protein>
    <recommendedName>
        <fullName evidence="2">DUF4232 domain-containing protein</fullName>
    </recommendedName>
</protein>
<feature type="signal peptide" evidence="1">
    <location>
        <begin position="1"/>
        <end position="25"/>
    </location>
</feature>
<sequence>MKHTHCRFLLSLFFGSLGFAQISQAQEPLNAFSLSPCTSNQIAMRIDGNGDPNRMSHAGVRLTVRNTASQPCALPRRPEIEFEDRQLNRLQTAMHSNPGMHPGPVVPPLAAAPGQSYVSNLQWTSGDVRDKGRCITPTFLALRLAGDMSRVLFPGQLCGPENSPPRYSVTFFEPAKRK</sequence>
<accession>A0AAJ4ZA47</accession>
<evidence type="ECO:0000256" key="1">
    <source>
        <dbReference type="SAM" id="SignalP"/>
    </source>
</evidence>
<proteinExistence type="predicted"/>
<dbReference type="Proteomes" id="UP000254589">
    <property type="component" value="Unassembled WGS sequence"/>
</dbReference>
<gene>
    <name evidence="4" type="ORF">NCTC13159_01110</name>
    <name evidence="3" type="ORF">RO07_15590</name>
</gene>
<feature type="chain" id="PRO_5042472558" description="DUF4232 domain-containing protein" evidence="1">
    <location>
        <begin position="26"/>
        <end position="178"/>
    </location>
</feature>
<evidence type="ECO:0000313" key="4">
    <source>
        <dbReference type="EMBL" id="SUA89643.1"/>
    </source>
</evidence>
<reference evidence="3" key="2">
    <citation type="submission" date="2016-11" db="EMBL/GenBank/DDBJ databases">
        <title>Complete Genome Sequencing of Pandoraea pulmonicola DSM 16583.</title>
        <authorList>
            <person name="Chan K.-G."/>
        </authorList>
    </citation>
    <scope>NUCLEOTIDE SEQUENCE</scope>
    <source>
        <strain evidence="3">DSM 16583</strain>
    </source>
</reference>
<dbReference type="AlphaFoldDB" id="A0AAJ4ZA47"/>
<dbReference type="RefSeq" id="WP_039409336.1">
    <property type="nucleotide sequence ID" value="NZ_CP010310.2"/>
</dbReference>
<keyword evidence="5" id="KW-1185">Reference proteome</keyword>
<dbReference type="Proteomes" id="UP000035086">
    <property type="component" value="Chromosome"/>
</dbReference>
<feature type="domain" description="DUF4232" evidence="2">
    <location>
        <begin position="37"/>
        <end position="159"/>
    </location>
</feature>
<evidence type="ECO:0000313" key="6">
    <source>
        <dbReference type="Proteomes" id="UP000254589"/>
    </source>
</evidence>
<dbReference type="InterPro" id="IPR025326">
    <property type="entry name" value="DUF4232"/>
</dbReference>
<evidence type="ECO:0000313" key="3">
    <source>
        <dbReference type="EMBL" id="AJC21556.1"/>
    </source>
</evidence>
<reference evidence="5" key="1">
    <citation type="submission" date="2014-12" db="EMBL/GenBank/DDBJ databases">
        <title>Complete Genome Sequencing of Pandoraea pulmonicola DSM 16583.</title>
        <authorList>
            <person name="Chan K.-G."/>
        </authorList>
    </citation>
    <scope>NUCLEOTIDE SEQUENCE [LARGE SCALE GENOMIC DNA]</scope>
    <source>
        <strain evidence="5">DSM 16583</strain>
    </source>
</reference>
<keyword evidence="1" id="KW-0732">Signal</keyword>
<organism evidence="4 6">
    <name type="scientific">Pandoraea pulmonicola</name>
    <dbReference type="NCBI Taxonomy" id="93221"/>
    <lineage>
        <taxon>Bacteria</taxon>
        <taxon>Pseudomonadati</taxon>
        <taxon>Pseudomonadota</taxon>
        <taxon>Betaproteobacteria</taxon>
        <taxon>Burkholderiales</taxon>
        <taxon>Burkholderiaceae</taxon>
        <taxon>Pandoraea</taxon>
    </lineage>
</organism>
<evidence type="ECO:0000259" key="2">
    <source>
        <dbReference type="Pfam" id="PF14016"/>
    </source>
</evidence>
<dbReference type="KEGG" id="ppul:RO07_15590"/>
<dbReference type="EMBL" id="CP010310">
    <property type="protein sequence ID" value="AJC21556.1"/>
    <property type="molecule type" value="Genomic_DNA"/>
</dbReference>